<evidence type="ECO:0000313" key="3">
    <source>
        <dbReference type="EMBL" id="QOR48467.1"/>
    </source>
</evidence>
<sequence>MSLDGNRPEEPAEAPGTNKYGLTEDEMNQLRRAQKRNLVLAIVGGLILFVMGYFAAQNLSDDAALAAKPSMEVVNVWSL</sequence>
<dbReference type="AlphaFoldDB" id="A0A7M1R4N0"/>
<proteinExistence type="predicted"/>
<protein>
    <submittedName>
        <fullName evidence="3">Uncharacterized protein</fullName>
    </submittedName>
</protein>
<keyword evidence="2" id="KW-0472">Membrane</keyword>
<keyword evidence="2" id="KW-0812">Transmembrane</keyword>
<dbReference type="RefSeq" id="WP_197554983.1">
    <property type="nucleotide sequence ID" value="NZ_CP063212.1"/>
</dbReference>
<accession>A0A7M1R4N0</accession>
<dbReference type="Proteomes" id="UP000594961">
    <property type="component" value="Chromosome"/>
</dbReference>
<gene>
    <name evidence="3" type="ORF">INS90_04160</name>
</gene>
<evidence type="ECO:0000313" key="4">
    <source>
        <dbReference type="Proteomes" id="UP000594961"/>
    </source>
</evidence>
<organism evidence="3 4">
    <name type="scientific">Trueperella pecoris</name>
    <dbReference type="NCBI Taxonomy" id="2733571"/>
    <lineage>
        <taxon>Bacteria</taxon>
        <taxon>Bacillati</taxon>
        <taxon>Actinomycetota</taxon>
        <taxon>Actinomycetes</taxon>
        <taxon>Actinomycetales</taxon>
        <taxon>Actinomycetaceae</taxon>
        <taxon>Trueperella</taxon>
    </lineage>
</organism>
<feature type="compositionally biased region" description="Basic and acidic residues" evidence="1">
    <location>
        <begin position="1"/>
        <end position="10"/>
    </location>
</feature>
<name>A0A7M1R4N0_9ACTO</name>
<evidence type="ECO:0000256" key="1">
    <source>
        <dbReference type="SAM" id="MobiDB-lite"/>
    </source>
</evidence>
<feature type="region of interest" description="Disordered" evidence="1">
    <location>
        <begin position="1"/>
        <end position="23"/>
    </location>
</feature>
<dbReference type="EMBL" id="CP063212">
    <property type="protein sequence ID" value="QOR48467.1"/>
    <property type="molecule type" value="Genomic_DNA"/>
</dbReference>
<evidence type="ECO:0000256" key="2">
    <source>
        <dbReference type="SAM" id="Phobius"/>
    </source>
</evidence>
<reference evidence="3 4" key="1">
    <citation type="submission" date="2020-10" db="EMBL/GenBank/DDBJ databases">
        <title>Trueperella pecoris sp. nov. isolated from bovine and porcine specimens.</title>
        <authorList>
            <person name="Schoenecker L."/>
            <person name="Schnydrig P."/>
            <person name="Brodard I."/>
            <person name="Thomann A."/>
            <person name="Hemphill A."/>
            <person name="Rodriguez-Campos S."/>
            <person name="Perreten V."/>
            <person name="Jores J."/>
            <person name="Kittl S."/>
        </authorList>
    </citation>
    <scope>NUCLEOTIDE SEQUENCE [LARGE SCALE GENOMIC DNA]</scope>
    <source>
        <strain evidence="3 4">19OD0592</strain>
    </source>
</reference>
<keyword evidence="2" id="KW-1133">Transmembrane helix</keyword>
<feature type="transmembrane region" description="Helical" evidence="2">
    <location>
        <begin position="37"/>
        <end position="56"/>
    </location>
</feature>